<feature type="active site" description="Charge relay system" evidence="8 9">
    <location>
        <position position="142"/>
    </location>
</feature>
<dbReference type="InterPro" id="IPR036852">
    <property type="entry name" value="Peptidase_S8/S53_dom_sf"/>
</dbReference>
<dbReference type="CDD" id="cd04852">
    <property type="entry name" value="Peptidases_S8_3"/>
    <property type="match status" value="1"/>
</dbReference>
<sequence length="727" mass="78127">MAAKSIFLLFLHIFMALIISISTCYGGSTDKTKDLYIVYMGSLPESDYSPLSHHLSLLQEVLRESAASDSFVRSYNRSFNAFAARLSGEEHKKIASKEGVVSVFPSRTLQLQTTRSWEFMGFPENVDRNLTVESDIIIGVIDSGIWPESDSFSDEGYGPPPKKWKGTCDGGLNFTCNNKIIGARFYTLDIHSNSARDEEGHGSHTASIAAGNKVPGANFYGLANGNARGGVPSARIATYRICGPGGCTDDSILGAFDDAIADGVDIITISVSGSPRPFNFDSIAIGSFHAMEKGILTVQSAGNDGPFPSTVGSVAPWLFSVAASSTDRRIIDKVVLGNGKTLIENAVNSFTLKGVKFPLIKGEDAKSNCSDADARLCSHLCLDSSLVKEKIVVCDKSTGWNEAFRAGALGSITLDEDYFVVPLPSSGLTSHNHDLVKSYINSTNNPHGEIIRSEAIKDIAAPKFAFFSSRGPNSISDEILKPDITAPGVHILAAYSPVASPSSAPGDKRSVKYNIMSGTSMSCPHVAGAAAYVKSFHPHWSPSAIKSALMTTALSMNVTEHSDGKYEDGEFAYGAGHVNPVKAIDPGLLYDASKDDYVKMLYSMQVRLFSPSPKETKGSPKDLNYPSMQALVKIGMPITVEFTRTVTNVGLANSTYKSKIIANSQINVSVKPSSISFKLLYEKKSFIVKVSGEALTAKTRISASLIWSDGTHNVKSPIVMYTQNPEE</sequence>
<feature type="domain" description="Inhibitor I9" evidence="12">
    <location>
        <begin position="36"/>
        <end position="112"/>
    </location>
</feature>
<feature type="chain" id="PRO_5029453074" description="Cucumisin" evidence="10">
    <location>
        <begin position="27"/>
        <end position="727"/>
    </location>
</feature>
<evidence type="ECO:0000256" key="5">
    <source>
        <dbReference type="ARBA" id="ARBA00022729"/>
    </source>
</evidence>
<dbReference type="PROSITE" id="PS51892">
    <property type="entry name" value="SUBTILASE"/>
    <property type="match status" value="1"/>
</dbReference>
<evidence type="ECO:0000259" key="13">
    <source>
        <dbReference type="Pfam" id="PF17766"/>
    </source>
</evidence>
<evidence type="ECO:0000256" key="7">
    <source>
        <dbReference type="ARBA" id="ARBA00022825"/>
    </source>
</evidence>
<feature type="active site" description="Charge relay system" evidence="8 9">
    <location>
        <position position="520"/>
    </location>
</feature>
<evidence type="ECO:0000256" key="8">
    <source>
        <dbReference type="PIRSR" id="PIRSR615500-1"/>
    </source>
</evidence>
<dbReference type="SUPFAM" id="SSF52743">
    <property type="entry name" value="Subtilisin-like"/>
    <property type="match status" value="1"/>
</dbReference>
<dbReference type="InterPro" id="IPR023828">
    <property type="entry name" value="Peptidase_S8_Ser-AS"/>
</dbReference>
<reference evidence="14 15" key="1">
    <citation type="journal article" date="2016" name="G3 (Bethesda)">
        <title>First Draft Assembly and Annotation of the Genome of a California Endemic Oak Quercus lobata Nee (Fagaceae).</title>
        <authorList>
            <person name="Sork V.L."/>
            <person name="Fitz-Gibbon S.T."/>
            <person name="Puiu D."/>
            <person name="Crepeau M."/>
            <person name="Gugger P.F."/>
            <person name="Sherman R."/>
            <person name="Stevens K."/>
            <person name="Langley C.H."/>
            <person name="Pellegrini M."/>
            <person name="Salzberg S.L."/>
        </authorList>
    </citation>
    <scope>NUCLEOTIDE SEQUENCE [LARGE SCALE GENOMIC DNA]</scope>
    <source>
        <strain evidence="14 15">cv. SW786</strain>
    </source>
</reference>
<feature type="domain" description="Peptidase S8/S53" evidence="11">
    <location>
        <begin position="134"/>
        <end position="575"/>
    </location>
</feature>
<organism evidence="14 15">
    <name type="scientific">Quercus lobata</name>
    <name type="common">Valley oak</name>
    <dbReference type="NCBI Taxonomy" id="97700"/>
    <lineage>
        <taxon>Eukaryota</taxon>
        <taxon>Viridiplantae</taxon>
        <taxon>Streptophyta</taxon>
        <taxon>Embryophyta</taxon>
        <taxon>Tracheophyta</taxon>
        <taxon>Spermatophyta</taxon>
        <taxon>Magnoliopsida</taxon>
        <taxon>eudicotyledons</taxon>
        <taxon>Gunneridae</taxon>
        <taxon>Pentapetalae</taxon>
        <taxon>rosids</taxon>
        <taxon>fabids</taxon>
        <taxon>Fagales</taxon>
        <taxon>Fagaceae</taxon>
        <taxon>Quercus</taxon>
    </lineage>
</organism>
<evidence type="ECO:0000256" key="4">
    <source>
        <dbReference type="ARBA" id="ARBA00022670"/>
    </source>
</evidence>
<dbReference type="Proteomes" id="UP000594261">
    <property type="component" value="Chromosome 4"/>
</dbReference>
<dbReference type="Gene3D" id="2.60.40.2310">
    <property type="match status" value="1"/>
</dbReference>
<keyword evidence="4 9" id="KW-0645">Protease</keyword>
<dbReference type="InParanoid" id="A0A7N2LFP1"/>
<protein>
    <recommendedName>
        <fullName evidence="16">Cucumisin</fullName>
    </recommendedName>
</protein>
<feature type="signal peptide" evidence="10">
    <location>
        <begin position="1"/>
        <end position="26"/>
    </location>
</feature>
<dbReference type="PANTHER" id="PTHR10795">
    <property type="entry name" value="PROPROTEIN CONVERTASE SUBTILISIN/KEXIN"/>
    <property type="match status" value="1"/>
</dbReference>
<dbReference type="Gene3D" id="3.30.70.80">
    <property type="entry name" value="Peptidase S8 propeptide/proteinase inhibitor I9"/>
    <property type="match status" value="1"/>
</dbReference>
<evidence type="ECO:0000256" key="6">
    <source>
        <dbReference type="ARBA" id="ARBA00022801"/>
    </source>
</evidence>
<dbReference type="Gramene" id="QL04p052540:mrna">
    <property type="protein sequence ID" value="QL04p052540:mrna"/>
    <property type="gene ID" value="QL04p052540"/>
</dbReference>
<dbReference type="Gene3D" id="3.50.30.30">
    <property type="match status" value="1"/>
</dbReference>
<dbReference type="FunFam" id="3.40.50.200:FF:000006">
    <property type="entry name" value="Subtilisin-like protease SBT1.5"/>
    <property type="match status" value="1"/>
</dbReference>
<evidence type="ECO:0008006" key="16">
    <source>
        <dbReference type="Google" id="ProtNLM"/>
    </source>
</evidence>
<dbReference type="InterPro" id="IPR045051">
    <property type="entry name" value="SBT"/>
</dbReference>
<keyword evidence="6 9" id="KW-0378">Hydrolase</keyword>
<evidence type="ECO:0000259" key="12">
    <source>
        <dbReference type="Pfam" id="PF05922"/>
    </source>
</evidence>
<dbReference type="InterPro" id="IPR010259">
    <property type="entry name" value="S8pro/Inhibitor_I9"/>
</dbReference>
<dbReference type="PRINTS" id="PR00723">
    <property type="entry name" value="SUBTILISIN"/>
</dbReference>
<evidence type="ECO:0000256" key="2">
    <source>
        <dbReference type="ARBA" id="ARBA00011073"/>
    </source>
</evidence>
<proteinExistence type="inferred from homology"/>
<comment type="similarity">
    <text evidence="2 9">Belongs to the peptidase S8 family.</text>
</comment>
<dbReference type="EnsemblPlants" id="QL04p052540:mrna">
    <property type="protein sequence ID" value="QL04p052540:mrna"/>
    <property type="gene ID" value="QL04p052540"/>
</dbReference>
<dbReference type="Pfam" id="PF05922">
    <property type="entry name" value="Inhibitor_I9"/>
    <property type="match status" value="1"/>
</dbReference>
<dbReference type="PROSITE" id="PS00138">
    <property type="entry name" value="SUBTILASE_SER"/>
    <property type="match status" value="1"/>
</dbReference>
<dbReference type="CDD" id="cd02120">
    <property type="entry name" value="PA_subtilisin_like"/>
    <property type="match status" value="1"/>
</dbReference>
<dbReference type="GO" id="GO:0004252">
    <property type="term" value="F:serine-type endopeptidase activity"/>
    <property type="evidence" value="ECO:0007669"/>
    <property type="project" value="UniProtKB-UniRule"/>
</dbReference>
<comment type="subcellular location">
    <subcellularLocation>
        <location evidence="1">Secreted</location>
    </subcellularLocation>
</comment>
<accession>A0A7N2LFP1</accession>
<dbReference type="InterPro" id="IPR000209">
    <property type="entry name" value="Peptidase_S8/S53_dom"/>
</dbReference>
<keyword evidence="5 10" id="KW-0732">Signal</keyword>
<dbReference type="Gene3D" id="3.40.50.200">
    <property type="entry name" value="Peptidase S8/S53 domain"/>
    <property type="match status" value="1"/>
</dbReference>
<evidence type="ECO:0000256" key="9">
    <source>
        <dbReference type="PROSITE-ProRule" id="PRU01240"/>
    </source>
</evidence>
<reference evidence="14" key="2">
    <citation type="submission" date="2021-01" db="UniProtKB">
        <authorList>
            <consortium name="EnsemblPlants"/>
        </authorList>
    </citation>
    <scope>IDENTIFICATION</scope>
</reference>
<dbReference type="InterPro" id="IPR041469">
    <property type="entry name" value="Subtilisin-like_FN3"/>
</dbReference>
<dbReference type="InterPro" id="IPR015500">
    <property type="entry name" value="Peptidase_S8_subtilisin-rel"/>
</dbReference>
<evidence type="ECO:0000259" key="11">
    <source>
        <dbReference type="Pfam" id="PF00082"/>
    </source>
</evidence>
<feature type="active site" description="Charge relay system" evidence="8 9">
    <location>
        <position position="201"/>
    </location>
</feature>
<keyword evidence="3" id="KW-0964">Secreted</keyword>
<dbReference type="InterPro" id="IPR037045">
    <property type="entry name" value="S8pro/Inhibitor_I9_sf"/>
</dbReference>
<evidence type="ECO:0000256" key="10">
    <source>
        <dbReference type="SAM" id="SignalP"/>
    </source>
</evidence>
<evidence type="ECO:0000313" key="14">
    <source>
        <dbReference type="EnsemblPlants" id="QL04p052540:mrna"/>
    </source>
</evidence>
<keyword evidence="7 9" id="KW-0720">Serine protease</keyword>
<feature type="domain" description="Subtilisin-like protease fibronectin type-III" evidence="13">
    <location>
        <begin position="622"/>
        <end position="719"/>
    </location>
</feature>
<evidence type="ECO:0000256" key="1">
    <source>
        <dbReference type="ARBA" id="ARBA00004613"/>
    </source>
</evidence>
<dbReference type="EMBL" id="LRBV02000004">
    <property type="status" value="NOT_ANNOTATED_CDS"/>
    <property type="molecule type" value="Genomic_DNA"/>
</dbReference>
<dbReference type="GO" id="GO:0005576">
    <property type="term" value="C:extracellular region"/>
    <property type="evidence" value="ECO:0007669"/>
    <property type="project" value="UniProtKB-SubCell"/>
</dbReference>
<dbReference type="GO" id="GO:0006508">
    <property type="term" value="P:proteolysis"/>
    <property type="evidence" value="ECO:0007669"/>
    <property type="project" value="UniProtKB-KW"/>
</dbReference>
<dbReference type="Pfam" id="PF00082">
    <property type="entry name" value="Peptidase_S8"/>
    <property type="match status" value="1"/>
</dbReference>
<name>A0A7N2LFP1_QUELO</name>
<evidence type="ECO:0000256" key="3">
    <source>
        <dbReference type="ARBA" id="ARBA00022525"/>
    </source>
</evidence>
<dbReference type="FunCoup" id="A0A7N2LFP1">
    <property type="interactions" value="333"/>
</dbReference>
<dbReference type="OMA" id="ANCDIGS"/>
<dbReference type="GO" id="GO:0009609">
    <property type="term" value="P:response to symbiotic bacterium"/>
    <property type="evidence" value="ECO:0007669"/>
    <property type="project" value="UniProtKB-ARBA"/>
</dbReference>
<dbReference type="InterPro" id="IPR034197">
    <property type="entry name" value="Peptidases_S8_3"/>
</dbReference>
<dbReference type="Pfam" id="PF17766">
    <property type="entry name" value="fn3_6"/>
    <property type="match status" value="1"/>
</dbReference>
<keyword evidence="15" id="KW-1185">Reference proteome</keyword>
<evidence type="ECO:0000313" key="15">
    <source>
        <dbReference type="Proteomes" id="UP000594261"/>
    </source>
</evidence>
<dbReference type="AlphaFoldDB" id="A0A7N2LFP1"/>